<reference evidence="1" key="1">
    <citation type="journal article" date="2021" name="Environ. Microbiol.">
        <title>Gene family expansions and transcriptome signatures uncover fungal adaptations to wood decay.</title>
        <authorList>
            <person name="Hage H."/>
            <person name="Miyauchi S."/>
            <person name="Viragh M."/>
            <person name="Drula E."/>
            <person name="Min B."/>
            <person name="Chaduli D."/>
            <person name="Navarro D."/>
            <person name="Favel A."/>
            <person name="Norest M."/>
            <person name="Lesage-Meessen L."/>
            <person name="Balint B."/>
            <person name="Merenyi Z."/>
            <person name="de Eugenio L."/>
            <person name="Morin E."/>
            <person name="Martinez A.T."/>
            <person name="Baldrian P."/>
            <person name="Stursova M."/>
            <person name="Martinez M.J."/>
            <person name="Novotny C."/>
            <person name="Magnuson J.K."/>
            <person name="Spatafora J.W."/>
            <person name="Maurice S."/>
            <person name="Pangilinan J."/>
            <person name="Andreopoulos W."/>
            <person name="LaButti K."/>
            <person name="Hundley H."/>
            <person name="Na H."/>
            <person name="Kuo A."/>
            <person name="Barry K."/>
            <person name="Lipzen A."/>
            <person name="Henrissat B."/>
            <person name="Riley R."/>
            <person name="Ahrendt S."/>
            <person name="Nagy L.G."/>
            <person name="Grigoriev I.V."/>
            <person name="Martin F."/>
            <person name="Rosso M.N."/>
        </authorList>
    </citation>
    <scope>NUCLEOTIDE SEQUENCE</scope>
    <source>
        <strain evidence="1">CBS 384.51</strain>
    </source>
</reference>
<name>A0ACB8UEL5_9APHY</name>
<evidence type="ECO:0000313" key="2">
    <source>
        <dbReference type="Proteomes" id="UP001055072"/>
    </source>
</evidence>
<dbReference type="EMBL" id="MU274903">
    <property type="protein sequence ID" value="KAI0092704.1"/>
    <property type="molecule type" value="Genomic_DNA"/>
</dbReference>
<organism evidence="1 2">
    <name type="scientific">Irpex rosettiformis</name>
    <dbReference type="NCBI Taxonomy" id="378272"/>
    <lineage>
        <taxon>Eukaryota</taxon>
        <taxon>Fungi</taxon>
        <taxon>Dikarya</taxon>
        <taxon>Basidiomycota</taxon>
        <taxon>Agaricomycotina</taxon>
        <taxon>Agaricomycetes</taxon>
        <taxon>Polyporales</taxon>
        <taxon>Irpicaceae</taxon>
        <taxon>Irpex</taxon>
    </lineage>
</organism>
<comment type="caution">
    <text evidence="1">The sequence shown here is derived from an EMBL/GenBank/DDBJ whole genome shotgun (WGS) entry which is preliminary data.</text>
</comment>
<protein>
    <submittedName>
        <fullName evidence="1">MFS general substrate transporter</fullName>
    </submittedName>
</protein>
<dbReference type="Proteomes" id="UP001055072">
    <property type="component" value="Unassembled WGS sequence"/>
</dbReference>
<keyword evidence="2" id="KW-1185">Reference proteome</keyword>
<sequence length="383" mass="41273">MLVAFCTLFLAGWNGGSTGAMIPYIERNYNISYARVSVLFVSTFIGYVTAAAATGPLVRRVGFGNTLLIAMVVELIGNVINCSQRKSFNFMCFGFFVVGSAFATQLGLFNSYFARLNKPLLWTGCLHGIYGLGAFASPQVATAMLIRGVPYNVFYTTNVGMNVPLFGLVWLAFGKLKALPINPAEASVHGSVLRETLKSKAVWTLAVFLMLYVGAEESIGGWIVSYLIEVRHGDPQGASWVASGMYLGLAVGRIVLPPVNMLLGERNSVFIYVALAIMLQCLAWRVPTFNSTAICTALIGLTISTFYSATIAMGGKLIPKSMHADAFSLISAVGQSGSAFWPLIVGVMSTKTGIWVVEPTVLALLGAQGACWWLVPRVDRRVQ</sequence>
<accession>A0ACB8UEL5</accession>
<gene>
    <name evidence="1" type="ORF">BDY19DRAFT_883164</name>
</gene>
<proteinExistence type="predicted"/>
<evidence type="ECO:0000313" key="1">
    <source>
        <dbReference type="EMBL" id="KAI0092704.1"/>
    </source>
</evidence>